<name>A0A498QQ79_9MYCO</name>
<protein>
    <submittedName>
        <fullName evidence="1">Uncharacterized protein</fullName>
    </submittedName>
</protein>
<keyword evidence="2" id="KW-1185">Reference proteome</keyword>
<proteinExistence type="predicted"/>
<organism evidence="1 2">
    <name type="scientific">Mycobacterium pseudokansasii</name>
    <dbReference type="NCBI Taxonomy" id="2341080"/>
    <lineage>
        <taxon>Bacteria</taxon>
        <taxon>Bacillati</taxon>
        <taxon>Actinomycetota</taxon>
        <taxon>Actinomycetes</taxon>
        <taxon>Mycobacteriales</taxon>
        <taxon>Mycobacteriaceae</taxon>
        <taxon>Mycobacterium</taxon>
    </lineage>
</organism>
<gene>
    <name evidence="1" type="ORF">LAUMK142_02218</name>
</gene>
<dbReference type="EMBL" id="UPHU01000001">
    <property type="protein sequence ID" value="VBA49855.1"/>
    <property type="molecule type" value="Genomic_DNA"/>
</dbReference>
<dbReference type="AlphaFoldDB" id="A0A498QQ79"/>
<accession>A0A498QQ79</accession>
<reference evidence="1 2" key="1">
    <citation type="submission" date="2018-09" db="EMBL/GenBank/DDBJ databases">
        <authorList>
            <person name="Tagini F."/>
        </authorList>
    </citation>
    <scope>NUCLEOTIDE SEQUENCE [LARGE SCALE GENOMIC DNA]</scope>
    <source>
        <strain evidence="1 2">MK142</strain>
    </source>
</reference>
<evidence type="ECO:0000313" key="2">
    <source>
        <dbReference type="Proteomes" id="UP000268285"/>
    </source>
</evidence>
<evidence type="ECO:0000313" key="1">
    <source>
        <dbReference type="EMBL" id="VBA49855.1"/>
    </source>
</evidence>
<sequence length="107" mass="10268">MVSSRLARVGSDELQVVLGRLGVTASQWQGLGAQLATGAAPPAPGQPFQATTAAVSGIDAAIGGVAAAMATRTQATAAGVTAAAAGYANQEASAASEMAAVTQVTVV</sequence>
<dbReference type="Proteomes" id="UP000268285">
    <property type="component" value="Unassembled WGS sequence"/>
</dbReference>